<dbReference type="HOGENOM" id="CLU_3254773_0_0_11"/>
<protein>
    <submittedName>
        <fullName evidence="1">Uncharacterized protein</fullName>
    </submittedName>
</protein>
<dbReference type="Proteomes" id="UP000003779">
    <property type="component" value="Chromosome"/>
</dbReference>
<gene>
    <name evidence="1" type="ordered locus">B005_4903</name>
</gene>
<dbReference type="AlphaFoldDB" id="J7L427"/>
<reference evidence="2" key="2">
    <citation type="submission" date="2012-08" db="EMBL/GenBank/DDBJ databases">
        <title>Whole-genome sequence of Nocardiopsis alba strain ATCC BAA-2165 associated with honeybees.</title>
        <authorList>
            <person name="Qiao J."/>
            <person name="Chen L."/>
            <person name="Li Y."/>
            <person name="Wang J."/>
            <person name="Zhang W."/>
            <person name="Chen S."/>
        </authorList>
    </citation>
    <scope>NUCLEOTIDE SEQUENCE [LARGE SCALE GENOMIC DNA]</scope>
    <source>
        <strain evidence="2">ATCC BAA-2165 / BE74</strain>
    </source>
</reference>
<organism evidence="1 2">
    <name type="scientific">Nocardiopsis alba (strain ATCC BAA-2165 / BE74)</name>
    <dbReference type="NCBI Taxonomy" id="1205910"/>
    <lineage>
        <taxon>Bacteria</taxon>
        <taxon>Bacillati</taxon>
        <taxon>Actinomycetota</taxon>
        <taxon>Actinomycetes</taxon>
        <taxon>Streptosporangiales</taxon>
        <taxon>Nocardiopsidaceae</taxon>
        <taxon>Nocardiopsis</taxon>
    </lineage>
</organism>
<evidence type="ECO:0000313" key="2">
    <source>
        <dbReference type="Proteomes" id="UP000003779"/>
    </source>
</evidence>
<dbReference type="STRING" id="1205910.B005_4903"/>
<accession>J7L427</accession>
<evidence type="ECO:0000313" key="1">
    <source>
        <dbReference type="EMBL" id="AFR08418.1"/>
    </source>
</evidence>
<proteinExistence type="predicted"/>
<dbReference type="KEGG" id="nal:B005_4903"/>
<reference evidence="1 2" key="1">
    <citation type="journal article" date="2012" name="J. Bacteriol.">
        <title>Whole-Genome Sequence of Nocardiopsis alba Strain ATCC BAA-2165, Associated with Honeybees.</title>
        <authorList>
            <person name="Qiao J."/>
            <person name="Chen L."/>
            <person name="Li Y."/>
            <person name="Wang J."/>
            <person name="Zhang W."/>
            <person name="Chen S."/>
        </authorList>
    </citation>
    <scope>NUCLEOTIDE SEQUENCE [LARGE SCALE GENOMIC DNA]</scope>
    <source>
        <strain evidence="2">ATCC BAA-2165 / BE74</strain>
    </source>
</reference>
<name>J7L427_NOCAA</name>
<sequence length="42" mass="4112">MGGPSSGGREEAVTCASCAAGVSSVPLASLVTVISLWGYSRP</sequence>
<dbReference type="EMBL" id="CP003788">
    <property type="protein sequence ID" value="AFR08418.1"/>
    <property type="molecule type" value="Genomic_DNA"/>
</dbReference>